<keyword evidence="3" id="KW-1185">Reference proteome</keyword>
<dbReference type="EMBL" id="BRYB01003511">
    <property type="protein sequence ID" value="GMI38031.1"/>
    <property type="molecule type" value="Genomic_DNA"/>
</dbReference>
<accession>A0ABQ6N2L6</accession>
<comment type="caution">
    <text evidence="2">The sequence shown here is derived from an EMBL/GenBank/DDBJ whole genome shotgun (WGS) entry which is preliminary data.</text>
</comment>
<feature type="compositionally biased region" description="Polar residues" evidence="1">
    <location>
        <begin position="17"/>
        <end position="29"/>
    </location>
</feature>
<feature type="compositionally biased region" description="Low complexity" evidence="1">
    <location>
        <begin position="162"/>
        <end position="181"/>
    </location>
</feature>
<feature type="compositionally biased region" description="Polar residues" evidence="1">
    <location>
        <begin position="197"/>
        <end position="211"/>
    </location>
</feature>
<feature type="non-terminal residue" evidence="2">
    <location>
        <position position="235"/>
    </location>
</feature>
<sequence length="235" mass="24366">MSDSIGASDGASGISSERNVVDTSSNRSTGGAGGCFVLVPVQDDKSDQSNSAPKRILLPAGSTHILGRNPLTGIMDALVSRGVMSVESLEAPGDDGSGGKVKLSACKVPNKLTLNGNKAFKDDISSQMGKVGDMISLYDIKYRYTIAWDESVSNEEAKSTNKAAVAAAPPASSSAKVAPESPMSPKSPKNGERSTRRQSTSGQMIAASASSLKKKMNESQNNACGCNQMIAWAAF</sequence>
<evidence type="ECO:0000313" key="3">
    <source>
        <dbReference type="Proteomes" id="UP001165060"/>
    </source>
</evidence>
<feature type="region of interest" description="Disordered" evidence="1">
    <location>
        <begin position="161"/>
        <end position="220"/>
    </location>
</feature>
<gene>
    <name evidence="2" type="ORF">TeGR_g5388</name>
</gene>
<protein>
    <submittedName>
        <fullName evidence="2">Uncharacterized protein</fullName>
    </submittedName>
</protein>
<feature type="region of interest" description="Disordered" evidence="1">
    <location>
        <begin position="1"/>
        <end position="33"/>
    </location>
</feature>
<proteinExistence type="predicted"/>
<reference evidence="2 3" key="1">
    <citation type="journal article" date="2023" name="Commun. Biol.">
        <title>Genome analysis of Parmales, the sister group of diatoms, reveals the evolutionary specialization of diatoms from phago-mixotrophs to photoautotrophs.</title>
        <authorList>
            <person name="Ban H."/>
            <person name="Sato S."/>
            <person name="Yoshikawa S."/>
            <person name="Yamada K."/>
            <person name="Nakamura Y."/>
            <person name="Ichinomiya M."/>
            <person name="Sato N."/>
            <person name="Blanc-Mathieu R."/>
            <person name="Endo H."/>
            <person name="Kuwata A."/>
            <person name="Ogata H."/>
        </authorList>
    </citation>
    <scope>NUCLEOTIDE SEQUENCE [LARGE SCALE GENOMIC DNA]</scope>
</reference>
<feature type="compositionally biased region" description="Low complexity" evidence="1">
    <location>
        <begin position="1"/>
        <end position="16"/>
    </location>
</feature>
<name>A0ABQ6N2L6_9STRA</name>
<dbReference type="Gene3D" id="2.60.200.20">
    <property type="match status" value="1"/>
</dbReference>
<evidence type="ECO:0000256" key="1">
    <source>
        <dbReference type="SAM" id="MobiDB-lite"/>
    </source>
</evidence>
<dbReference type="Proteomes" id="UP001165060">
    <property type="component" value="Unassembled WGS sequence"/>
</dbReference>
<organism evidence="2 3">
    <name type="scientific">Tetraparma gracilis</name>
    <dbReference type="NCBI Taxonomy" id="2962635"/>
    <lineage>
        <taxon>Eukaryota</taxon>
        <taxon>Sar</taxon>
        <taxon>Stramenopiles</taxon>
        <taxon>Ochrophyta</taxon>
        <taxon>Bolidophyceae</taxon>
        <taxon>Parmales</taxon>
        <taxon>Triparmaceae</taxon>
        <taxon>Tetraparma</taxon>
    </lineage>
</organism>
<evidence type="ECO:0000313" key="2">
    <source>
        <dbReference type="EMBL" id="GMI38031.1"/>
    </source>
</evidence>